<dbReference type="SMART" id="SM00382">
    <property type="entry name" value="AAA"/>
    <property type="match status" value="1"/>
</dbReference>
<dbReference type="GO" id="GO:0005524">
    <property type="term" value="F:ATP binding"/>
    <property type="evidence" value="ECO:0007669"/>
    <property type="project" value="UniProtKB-KW"/>
</dbReference>
<dbReference type="AlphaFoldDB" id="A0A7V3RDF8"/>
<dbReference type="PANTHER" id="PTHR43776:SF8">
    <property type="entry name" value="ABC TRANSPORTER, ATP-BINDING PROTEIN"/>
    <property type="match status" value="1"/>
</dbReference>
<proteinExistence type="predicted"/>
<keyword evidence="2" id="KW-0547">Nucleotide-binding</keyword>
<dbReference type="InterPro" id="IPR013563">
    <property type="entry name" value="Oligopep_ABC_C"/>
</dbReference>
<evidence type="ECO:0000259" key="4">
    <source>
        <dbReference type="PROSITE" id="PS50893"/>
    </source>
</evidence>
<dbReference type="EMBL" id="DTPE01000015">
    <property type="protein sequence ID" value="HGE74573.1"/>
    <property type="molecule type" value="Genomic_DNA"/>
</dbReference>
<dbReference type="InterPro" id="IPR017871">
    <property type="entry name" value="ABC_transporter-like_CS"/>
</dbReference>
<evidence type="ECO:0000313" key="5">
    <source>
        <dbReference type="EMBL" id="HGE74573.1"/>
    </source>
</evidence>
<keyword evidence="3 5" id="KW-0067">ATP-binding</keyword>
<dbReference type="GO" id="GO:0015833">
    <property type="term" value="P:peptide transport"/>
    <property type="evidence" value="ECO:0007669"/>
    <property type="project" value="InterPro"/>
</dbReference>
<keyword evidence="1" id="KW-0813">Transport</keyword>
<dbReference type="NCBIfam" id="TIGR01727">
    <property type="entry name" value="oligo_HPY"/>
    <property type="match status" value="1"/>
</dbReference>
<dbReference type="Pfam" id="PF00005">
    <property type="entry name" value="ABC_tran"/>
    <property type="match status" value="1"/>
</dbReference>
<dbReference type="InterPro" id="IPR050319">
    <property type="entry name" value="ABC_transp_ATP-bind"/>
</dbReference>
<name>A0A7V3RDF8_9BACT</name>
<dbReference type="PANTHER" id="PTHR43776">
    <property type="entry name" value="TRANSPORT ATP-BINDING PROTEIN"/>
    <property type="match status" value="1"/>
</dbReference>
<dbReference type="GO" id="GO:0055085">
    <property type="term" value="P:transmembrane transport"/>
    <property type="evidence" value="ECO:0007669"/>
    <property type="project" value="UniProtKB-ARBA"/>
</dbReference>
<gene>
    <name evidence="5" type="ORF">ENX73_00405</name>
</gene>
<dbReference type="Pfam" id="PF08352">
    <property type="entry name" value="oligo_HPY"/>
    <property type="match status" value="1"/>
</dbReference>
<dbReference type="PROSITE" id="PS00211">
    <property type="entry name" value="ABC_TRANSPORTER_1"/>
    <property type="match status" value="1"/>
</dbReference>
<dbReference type="FunFam" id="3.40.50.300:FF:000016">
    <property type="entry name" value="Oligopeptide ABC transporter ATP-binding component"/>
    <property type="match status" value="1"/>
</dbReference>
<dbReference type="SUPFAM" id="SSF52540">
    <property type="entry name" value="P-loop containing nucleoside triphosphate hydrolases"/>
    <property type="match status" value="1"/>
</dbReference>
<feature type="domain" description="ABC transporter" evidence="4">
    <location>
        <begin position="10"/>
        <end position="263"/>
    </location>
</feature>
<reference evidence="5" key="1">
    <citation type="journal article" date="2020" name="mSystems">
        <title>Genome- and Community-Level Interaction Insights into Carbon Utilization and Element Cycling Functions of Hydrothermarchaeota in Hydrothermal Sediment.</title>
        <authorList>
            <person name="Zhou Z."/>
            <person name="Liu Y."/>
            <person name="Xu W."/>
            <person name="Pan J."/>
            <person name="Luo Z.H."/>
            <person name="Li M."/>
        </authorList>
    </citation>
    <scope>NUCLEOTIDE SEQUENCE [LARGE SCALE GENOMIC DNA]</scope>
    <source>
        <strain evidence="5">SpSt-966</strain>
    </source>
</reference>
<dbReference type="Gene3D" id="3.40.50.300">
    <property type="entry name" value="P-loop containing nucleotide triphosphate hydrolases"/>
    <property type="match status" value="1"/>
</dbReference>
<dbReference type="GO" id="GO:0016887">
    <property type="term" value="F:ATP hydrolysis activity"/>
    <property type="evidence" value="ECO:0007669"/>
    <property type="project" value="InterPro"/>
</dbReference>
<evidence type="ECO:0000256" key="3">
    <source>
        <dbReference type="ARBA" id="ARBA00022840"/>
    </source>
</evidence>
<protein>
    <submittedName>
        <fullName evidence="5">ABC transporter ATP-binding protein</fullName>
    </submittedName>
</protein>
<comment type="caution">
    <text evidence="5">The sequence shown here is derived from an EMBL/GenBank/DDBJ whole genome shotgun (WGS) entry which is preliminary data.</text>
</comment>
<dbReference type="InterPro" id="IPR003593">
    <property type="entry name" value="AAA+_ATPase"/>
</dbReference>
<dbReference type="CDD" id="cd03257">
    <property type="entry name" value="ABC_NikE_OppD_transporters"/>
    <property type="match status" value="1"/>
</dbReference>
<dbReference type="InterPro" id="IPR003439">
    <property type="entry name" value="ABC_transporter-like_ATP-bd"/>
</dbReference>
<evidence type="ECO:0000256" key="1">
    <source>
        <dbReference type="ARBA" id="ARBA00022448"/>
    </source>
</evidence>
<sequence length="331" mass="37914">MPVNDRETVIKVENLDKFFPMKKSVFSVSKHFLHAVDKVNFDIKRGQVLSLVGESGCGKTTTGKTLLKLYEPTNGSITFLNRDVTHLNSAEDRKWFHSRTQMIFQDPFESLNPRKTIFDIVSEPMNIQNFGSLRKREVMVMDILKRVGISPPDAFLWRYPHELSGGQRQRVAIARSLVMKPEFVVADEPTSMLDVSIRTQVMKLMMDLIKEMNMSFLYITHDLAVARYMADEISVMYLGKIVEHAGSEELIKNPLHPYTKALISAVPVPDPEFRRTSVNIKGGIGKPIDPLPRCRFYERCPFAMEICTQKDPELIDVGNDHQVACFLYEKR</sequence>
<organism evidence="5">
    <name type="scientific">Mesoaciditoga lauensis</name>
    <dbReference type="NCBI Taxonomy" id="1495039"/>
    <lineage>
        <taxon>Bacteria</taxon>
        <taxon>Thermotogati</taxon>
        <taxon>Thermotogota</taxon>
        <taxon>Thermotogae</taxon>
        <taxon>Mesoaciditogales</taxon>
        <taxon>Mesoaciditogaceae</taxon>
        <taxon>Mesoaciditoga</taxon>
    </lineage>
</organism>
<evidence type="ECO:0000256" key="2">
    <source>
        <dbReference type="ARBA" id="ARBA00022741"/>
    </source>
</evidence>
<dbReference type="PROSITE" id="PS50893">
    <property type="entry name" value="ABC_TRANSPORTER_2"/>
    <property type="match status" value="1"/>
</dbReference>
<dbReference type="InterPro" id="IPR027417">
    <property type="entry name" value="P-loop_NTPase"/>
</dbReference>
<accession>A0A7V3RDF8</accession>